<dbReference type="AlphaFoldDB" id="A0A9N8VX55"/>
<evidence type="ECO:0000313" key="2">
    <source>
        <dbReference type="Proteomes" id="UP000789759"/>
    </source>
</evidence>
<organism evidence="1 2">
    <name type="scientific">Cetraspora pellucida</name>
    <dbReference type="NCBI Taxonomy" id="1433469"/>
    <lineage>
        <taxon>Eukaryota</taxon>
        <taxon>Fungi</taxon>
        <taxon>Fungi incertae sedis</taxon>
        <taxon>Mucoromycota</taxon>
        <taxon>Glomeromycotina</taxon>
        <taxon>Glomeromycetes</taxon>
        <taxon>Diversisporales</taxon>
        <taxon>Gigasporaceae</taxon>
        <taxon>Cetraspora</taxon>
    </lineage>
</organism>
<name>A0A9N8VX55_9GLOM</name>
<reference evidence="1" key="1">
    <citation type="submission" date="2021-06" db="EMBL/GenBank/DDBJ databases">
        <authorList>
            <person name="Kallberg Y."/>
            <person name="Tangrot J."/>
            <person name="Rosling A."/>
        </authorList>
    </citation>
    <scope>NUCLEOTIDE SEQUENCE</scope>
    <source>
        <strain evidence="1">FL966</strain>
    </source>
</reference>
<comment type="caution">
    <text evidence="1">The sequence shown here is derived from an EMBL/GenBank/DDBJ whole genome shotgun (WGS) entry which is preliminary data.</text>
</comment>
<dbReference type="EMBL" id="CAJVQA010000229">
    <property type="protein sequence ID" value="CAG8463428.1"/>
    <property type="molecule type" value="Genomic_DNA"/>
</dbReference>
<proteinExistence type="predicted"/>
<accession>A0A9N8VX55</accession>
<dbReference type="Proteomes" id="UP000789759">
    <property type="component" value="Unassembled WGS sequence"/>
</dbReference>
<evidence type="ECO:0000313" key="1">
    <source>
        <dbReference type="EMBL" id="CAG8463428.1"/>
    </source>
</evidence>
<keyword evidence="2" id="KW-1185">Reference proteome</keyword>
<gene>
    <name evidence="1" type="ORF">CPELLU_LOCUS731</name>
</gene>
<protein>
    <submittedName>
        <fullName evidence="1">15545_t:CDS:1</fullName>
    </submittedName>
</protein>
<sequence>MTANSEKNNVTIADEETSILSINNVDQLYGQVNFKANFSCLSLKMLKFLYQEMGISDISIKQKLISRLVSKYKGREESSNDLFEKEKVMNIVNVVGNTENSLPRFSDKKKVLNSENDEIAGMLIDKVLSMSKLNYLLLAKQVALKKVYIVKVVDKDGWKVVTKMALNNLVDPIS</sequence>